<dbReference type="AlphaFoldDB" id="A0A918D1I8"/>
<evidence type="ECO:0000313" key="3">
    <source>
        <dbReference type="Proteomes" id="UP000600365"/>
    </source>
</evidence>
<keyword evidence="3" id="KW-1185">Reference proteome</keyword>
<feature type="compositionally biased region" description="Low complexity" evidence="1">
    <location>
        <begin position="41"/>
        <end position="58"/>
    </location>
</feature>
<proteinExistence type="predicted"/>
<gene>
    <name evidence="2" type="ORF">GCM10011579_020930</name>
</gene>
<feature type="region of interest" description="Disordered" evidence="1">
    <location>
        <begin position="1"/>
        <end position="76"/>
    </location>
</feature>
<comment type="caution">
    <text evidence="2">The sequence shown here is derived from an EMBL/GenBank/DDBJ whole genome shotgun (WGS) entry which is preliminary data.</text>
</comment>
<evidence type="ECO:0000256" key="1">
    <source>
        <dbReference type="SAM" id="MobiDB-lite"/>
    </source>
</evidence>
<name>A0A918D1I8_9ACTN</name>
<sequence>MPHPHTLTALPDTHAHTDPYADTHPEADSDTHARAETRTPASPAASGADTAARGAAARPHADTDTECAPRAPEEAS</sequence>
<protein>
    <submittedName>
        <fullName evidence="2">Uncharacterized protein</fullName>
    </submittedName>
</protein>
<feature type="compositionally biased region" description="Basic and acidic residues" evidence="1">
    <location>
        <begin position="13"/>
        <end position="37"/>
    </location>
</feature>
<reference evidence="2 3" key="1">
    <citation type="journal article" date="2014" name="Int. J. Syst. Evol. Microbiol.">
        <title>Complete genome sequence of Corynebacterium casei LMG S-19264T (=DSM 44701T), isolated from a smear-ripened cheese.</title>
        <authorList>
            <consortium name="US DOE Joint Genome Institute (JGI-PGF)"/>
            <person name="Walter F."/>
            <person name="Albersmeier A."/>
            <person name="Kalinowski J."/>
            <person name="Ruckert C."/>
        </authorList>
    </citation>
    <scope>NUCLEOTIDE SEQUENCE [LARGE SCALE GENOMIC DNA]</scope>
    <source>
        <strain evidence="2 3">CGMCC 4.7111</strain>
    </source>
</reference>
<dbReference type="Proteomes" id="UP000600365">
    <property type="component" value="Unassembled WGS sequence"/>
</dbReference>
<accession>A0A918D1I8</accession>
<dbReference type="EMBL" id="BMMM01000003">
    <property type="protein sequence ID" value="GGN58048.1"/>
    <property type="molecule type" value="Genomic_DNA"/>
</dbReference>
<organism evidence="2 3">
    <name type="scientific">Streptomyces albiflavescens</name>
    <dbReference type="NCBI Taxonomy" id="1623582"/>
    <lineage>
        <taxon>Bacteria</taxon>
        <taxon>Bacillati</taxon>
        <taxon>Actinomycetota</taxon>
        <taxon>Actinomycetes</taxon>
        <taxon>Kitasatosporales</taxon>
        <taxon>Streptomycetaceae</taxon>
        <taxon>Streptomyces</taxon>
    </lineage>
</organism>
<evidence type="ECO:0000313" key="2">
    <source>
        <dbReference type="EMBL" id="GGN58048.1"/>
    </source>
</evidence>